<proteinExistence type="predicted"/>
<organism evidence="2">
    <name type="scientific">marine sediment metagenome</name>
    <dbReference type="NCBI Taxonomy" id="412755"/>
    <lineage>
        <taxon>unclassified sequences</taxon>
        <taxon>metagenomes</taxon>
        <taxon>ecological metagenomes</taxon>
    </lineage>
</organism>
<keyword evidence="1" id="KW-0472">Membrane</keyword>
<comment type="caution">
    <text evidence="2">The sequence shown here is derived from an EMBL/GenBank/DDBJ whole genome shotgun (WGS) entry which is preliminary data.</text>
</comment>
<feature type="non-terminal residue" evidence="2">
    <location>
        <position position="1"/>
    </location>
</feature>
<dbReference type="EMBL" id="BARU01040069">
    <property type="protein sequence ID" value="GAH87802.1"/>
    <property type="molecule type" value="Genomic_DNA"/>
</dbReference>
<keyword evidence="1" id="KW-0812">Transmembrane</keyword>
<protein>
    <submittedName>
        <fullName evidence="2">Uncharacterized protein</fullName>
    </submittedName>
</protein>
<keyword evidence="1" id="KW-1133">Transmembrane helix</keyword>
<feature type="transmembrane region" description="Helical" evidence="1">
    <location>
        <begin position="20"/>
        <end position="48"/>
    </location>
</feature>
<sequence length="81" mass="9275">TPNALIQFIPVDDVLAELVIVFLVFIPISGIIGVLLGGYILSLIIMVLHKYFYRSKKFYGIQYESEDKKFSLLKSGFRDIF</sequence>
<gene>
    <name evidence="2" type="ORF">S03H2_62007</name>
</gene>
<accession>X1J1E4</accession>
<name>X1J1E4_9ZZZZ</name>
<reference evidence="2" key="1">
    <citation type="journal article" date="2014" name="Front. Microbiol.">
        <title>High frequency of phylogenetically diverse reductive dehalogenase-homologous genes in deep subseafloor sedimentary metagenomes.</title>
        <authorList>
            <person name="Kawai M."/>
            <person name="Futagami T."/>
            <person name="Toyoda A."/>
            <person name="Takaki Y."/>
            <person name="Nishi S."/>
            <person name="Hori S."/>
            <person name="Arai W."/>
            <person name="Tsubouchi T."/>
            <person name="Morono Y."/>
            <person name="Uchiyama I."/>
            <person name="Ito T."/>
            <person name="Fujiyama A."/>
            <person name="Inagaki F."/>
            <person name="Takami H."/>
        </authorList>
    </citation>
    <scope>NUCLEOTIDE SEQUENCE</scope>
    <source>
        <strain evidence="2">Expedition CK06-06</strain>
    </source>
</reference>
<evidence type="ECO:0000313" key="2">
    <source>
        <dbReference type="EMBL" id="GAH87802.1"/>
    </source>
</evidence>
<dbReference type="AlphaFoldDB" id="X1J1E4"/>
<evidence type="ECO:0000256" key="1">
    <source>
        <dbReference type="SAM" id="Phobius"/>
    </source>
</evidence>